<evidence type="ECO:0000256" key="2">
    <source>
        <dbReference type="ARBA" id="ARBA00022801"/>
    </source>
</evidence>
<name>A0A9P5XAU4_9AGAR</name>
<dbReference type="SUPFAM" id="SSF51445">
    <property type="entry name" value="(Trans)glycosidases"/>
    <property type="match status" value="1"/>
</dbReference>
<dbReference type="PANTHER" id="PTHR11177:SF317">
    <property type="entry name" value="CHITINASE 12-RELATED"/>
    <property type="match status" value="1"/>
</dbReference>
<evidence type="ECO:0000256" key="3">
    <source>
        <dbReference type="ARBA" id="ARBA00023024"/>
    </source>
</evidence>
<keyword evidence="9" id="KW-0732">Signal</keyword>
<evidence type="ECO:0000256" key="4">
    <source>
        <dbReference type="ARBA" id="ARBA00023277"/>
    </source>
</evidence>
<dbReference type="InterPro" id="IPR001223">
    <property type="entry name" value="Glyco_hydro18_cat"/>
</dbReference>
<keyword evidence="2 7" id="KW-0378">Hydrolase</keyword>
<dbReference type="EMBL" id="MU151238">
    <property type="protein sequence ID" value="KAF9446592.1"/>
    <property type="molecule type" value="Genomic_DNA"/>
</dbReference>
<comment type="caution">
    <text evidence="11">The sequence shown here is derived from an EMBL/GenBank/DDBJ whole genome shotgun (WGS) entry which is preliminary data.</text>
</comment>
<keyword evidence="6" id="KW-0624">Polysaccharide degradation</keyword>
<comment type="catalytic activity">
    <reaction evidence="1">
        <text>Random endo-hydrolysis of N-acetyl-beta-D-glucosaminide (1-&gt;4)-beta-linkages in chitin and chitodextrins.</text>
        <dbReference type="EC" id="3.2.1.14"/>
    </reaction>
</comment>
<evidence type="ECO:0000256" key="8">
    <source>
        <dbReference type="RuleBase" id="RU004453"/>
    </source>
</evidence>
<evidence type="ECO:0000313" key="11">
    <source>
        <dbReference type="EMBL" id="KAF9446592.1"/>
    </source>
</evidence>
<proteinExistence type="inferred from homology"/>
<keyword evidence="3" id="KW-0146">Chitin degradation</keyword>
<dbReference type="InterPro" id="IPR017853">
    <property type="entry name" value="GH"/>
</dbReference>
<feature type="domain" description="GH18" evidence="10">
    <location>
        <begin position="60"/>
        <end position="441"/>
    </location>
</feature>
<dbReference type="SMART" id="SM00636">
    <property type="entry name" value="Glyco_18"/>
    <property type="match status" value="1"/>
</dbReference>
<evidence type="ECO:0000256" key="7">
    <source>
        <dbReference type="RuleBase" id="RU000489"/>
    </source>
</evidence>
<dbReference type="AlphaFoldDB" id="A0A9P5XAU4"/>
<feature type="signal peptide" evidence="9">
    <location>
        <begin position="1"/>
        <end position="16"/>
    </location>
</feature>
<dbReference type="OrthoDB" id="73875at2759"/>
<dbReference type="Gene3D" id="3.20.20.80">
    <property type="entry name" value="Glycosidases"/>
    <property type="match status" value="2"/>
</dbReference>
<dbReference type="GO" id="GO:0006032">
    <property type="term" value="P:chitin catabolic process"/>
    <property type="evidence" value="ECO:0007669"/>
    <property type="project" value="UniProtKB-KW"/>
</dbReference>
<sequence length="441" mass="46947">MKTFLIITALASLVVGRPTCSKRPAYGKSTTTTATAAAATISTTSTLNTNTTNTNSTTSKLATGWYPGWYQTKFAPSQIPWEKYSALTFAFATTTPDLNNLTLPDGEAVVQEFVSQAHSHNVKALYSVGGWTGSMFFSSAVATAENRTAFTKTLVDFANKYKFDGIDFDWEYPNKQGIGCNTISDNDTANFLELLQEVRTKVGNDFQLTAAVGMAPFNGPDGTPSSDVSGFAKVLNHIAIMAYDVYGTFSTVGAGPNAPLQDSCAPTKNQMGSGTSSVKAWTAAGFPANQILLGVPSYGHSYTVANYAIGSDAKKLAEYPSFDANLVPLGTGETSRAVVPDQCGVPTGPGGVFDYSDMVTRGFIDSKGNPANGILHQFDECSQTAYVYNASSQVLINYDDPNSFKAKGNFIRDQNLGGFAMWHIASDSSDSSLLDTIIANM</sequence>
<gene>
    <name evidence="11" type="ORF">P691DRAFT_803694</name>
</gene>
<comment type="similarity">
    <text evidence="8">Belongs to the glycosyl hydrolase 18 family.</text>
</comment>
<reference evidence="11" key="1">
    <citation type="submission" date="2020-11" db="EMBL/GenBank/DDBJ databases">
        <authorList>
            <consortium name="DOE Joint Genome Institute"/>
            <person name="Ahrendt S."/>
            <person name="Riley R."/>
            <person name="Andreopoulos W."/>
            <person name="Labutti K."/>
            <person name="Pangilinan J."/>
            <person name="Ruiz-Duenas F.J."/>
            <person name="Barrasa J.M."/>
            <person name="Sanchez-Garcia M."/>
            <person name="Camarero S."/>
            <person name="Miyauchi S."/>
            <person name="Serrano A."/>
            <person name="Linde D."/>
            <person name="Babiker R."/>
            <person name="Drula E."/>
            <person name="Ayuso-Fernandez I."/>
            <person name="Pacheco R."/>
            <person name="Padilla G."/>
            <person name="Ferreira P."/>
            <person name="Barriuso J."/>
            <person name="Kellner H."/>
            <person name="Castanera R."/>
            <person name="Alfaro M."/>
            <person name="Ramirez L."/>
            <person name="Pisabarro A.G."/>
            <person name="Kuo A."/>
            <person name="Tritt A."/>
            <person name="Lipzen A."/>
            <person name="He G."/>
            <person name="Yan M."/>
            <person name="Ng V."/>
            <person name="Cullen D."/>
            <person name="Martin F."/>
            <person name="Rosso M.-N."/>
            <person name="Henrissat B."/>
            <person name="Hibbett D."/>
            <person name="Martinez A.T."/>
            <person name="Grigoriev I.V."/>
        </authorList>
    </citation>
    <scope>NUCLEOTIDE SEQUENCE</scope>
    <source>
        <strain evidence="11">MF-IS2</strain>
    </source>
</reference>
<dbReference type="GO" id="GO:0008061">
    <property type="term" value="F:chitin binding"/>
    <property type="evidence" value="ECO:0007669"/>
    <property type="project" value="InterPro"/>
</dbReference>
<protein>
    <submittedName>
        <fullName evidence="11">Glycoside hydrolase family 18 protein</fullName>
    </submittedName>
</protein>
<evidence type="ECO:0000256" key="1">
    <source>
        <dbReference type="ARBA" id="ARBA00000822"/>
    </source>
</evidence>
<keyword evidence="4" id="KW-0119">Carbohydrate metabolism</keyword>
<dbReference type="GO" id="GO:0000272">
    <property type="term" value="P:polysaccharide catabolic process"/>
    <property type="evidence" value="ECO:0007669"/>
    <property type="project" value="UniProtKB-KW"/>
</dbReference>
<dbReference type="PROSITE" id="PS01095">
    <property type="entry name" value="GH18_1"/>
    <property type="match status" value="1"/>
</dbReference>
<evidence type="ECO:0000259" key="10">
    <source>
        <dbReference type="PROSITE" id="PS51910"/>
    </source>
</evidence>
<dbReference type="PROSITE" id="PS51910">
    <property type="entry name" value="GH18_2"/>
    <property type="match status" value="1"/>
</dbReference>
<dbReference type="InterPro" id="IPR029070">
    <property type="entry name" value="Chitinase_insertion_sf"/>
</dbReference>
<evidence type="ECO:0000256" key="6">
    <source>
        <dbReference type="ARBA" id="ARBA00023326"/>
    </source>
</evidence>
<evidence type="ECO:0000256" key="9">
    <source>
        <dbReference type="SAM" id="SignalP"/>
    </source>
</evidence>
<feature type="chain" id="PRO_5040258127" evidence="9">
    <location>
        <begin position="17"/>
        <end position="441"/>
    </location>
</feature>
<organism evidence="11 12">
    <name type="scientific">Macrolepiota fuliginosa MF-IS2</name>
    <dbReference type="NCBI Taxonomy" id="1400762"/>
    <lineage>
        <taxon>Eukaryota</taxon>
        <taxon>Fungi</taxon>
        <taxon>Dikarya</taxon>
        <taxon>Basidiomycota</taxon>
        <taxon>Agaricomycotina</taxon>
        <taxon>Agaricomycetes</taxon>
        <taxon>Agaricomycetidae</taxon>
        <taxon>Agaricales</taxon>
        <taxon>Agaricineae</taxon>
        <taxon>Agaricaceae</taxon>
        <taxon>Macrolepiota</taxon>
    </lineage>
</organism>
<dbReference type="Pfam" id="PF00704">
    <property type="entry name" value="Glyco_hydro_18"/>
    <property type="match status" value="1"/>
</dbReference>
<dbReference type="InterPro" id="IPR001579">
    <property type="entry name" value="Glyco_hydro_18_chit_AS"/>
</dbReference>
<keyword evidence="12" id="KW-1185">Reference proteome</keyword>
<dbReference type="Proteomes" id="UP000807342">
    <property type="component" value="Unassembled WGS sequence"/>
</dbReference>
<accession>A0A9P5XAU4</accession>
<dbReference type="GO" id="GO:0008843">
    <property type="term" value="F:endochitinase activity"/>
    <property type="evidence" value="ECO:0007669"/>
    <property type="project" value="UniProtKB-EC"/>
</dbReference>
<keyword evidence="5 7" id="KW-0326">Glycosidase</keyword>
<dbReference type="PANTHER" id="PTHR11177">
    <property type="entry name" value="CHITINASE"/>
    <property type="match status" value="1"/>
</dbReference>
<dbReference type="GO" id="GO:0005576">
    <property type="term" value="C:extracellular region"/>
    <property type="evidence" value="ECO:0007669"/>
    <property type="project" value="TreeGrafter"/>
</dbReference>
<dbReference type="InterPro" id="IPR050314">
    <property type="entry name" value="Glycosyl_Hydrlase_18"/>
</dbReference>
<evidence type="ECO:0000313" key="12">
    <source>
        <dbReference type="Proteomes" id="UP000807342"/>
    </source>
</evidence>
<dbReference type="SUPFAM" id="SSF54556">
    <property type="entry name" value="Chitinase insertion domain"/>
    <property type="match status" value="1"/>
</dbReference>
<dbReference type="InterPro" id="IPR011583">
    <property type="entry name" value="Chitinase_II/V-like_cat"/>
</dbReference>
<evidence type="ECO:0000256" key="5">
    <source>
        <dbReference type="ARBA" id="ARBA00023295"/>
    </source>
</evidence>